<protein>
    <recommendedName>
        <fullName evidence="4">Flagellar assembly protein FliH</fullName>
    </recommendedName>
</protein>
<proteinExistence type="predicted"/>
<organism evidence="2 3">
    <name type="scientific">Falsiroseomonas selenitidurans</name>
    <dbReference type="NCBI Taxonomy" id="2716335"/>
    <lineage>
        <taxon>Bacteria</taxon>
        <taxon>Pseudomonadati</taxon>
        <taxon>Pseudomonadota</taxon>
        <taxon>Alphaproteobacteria</taxon>
        <taxon>Acetobacterales</taxon>
        <taxon>Roseomonadaceae</taxon>
        <taxon>Falsiroseomonas</taxon>
    </lineage>
</organism>
<evidence type="ECO:0000313" key="2">
    <source>
        <dbReference type="EMBL" id="NKC29824.1"/>
    </source>
</evidence>
<name>A0ABX1DY43_9PROT</name>
<dbReference type="RefSeq" id="WP_168027453.1">
    <property type="nucleotide sequence ID" value="NZ_JAAVNE010000003.1"/>
</dbReference>
<reference evidence="2 3" key="1">
    <citation type="submission" date="2020-03" db="EMBL/GenBank/DDBJ databases">
        <title>Roseomonas selenitidurans sp. nov. isolated from urban soil.</title>
        <authorList>
            <person name="Liu H."/>
        </authorList>
    </citation>
    <scope>NUCLEOTIDE SEQUENCE [LARGE SCALE GENOMIC DNA]</scope>
    <source>
        <strain evidence="2 3">BU-1</strain>
    </source>
</reference>
<evidence type="ECO:0000313" key="3">
    <source>
        <dbReference type="Proteomes" id="UP000787635"/>
    </source>
</evidence>
<evidence type="ECO:0000256" key="1">
    <source>
        <dbReference type="SAM" id="MobiDB-lite"/>
    </source>
</evidence>
<comment type="caution">
    <text evidence="2">The sequence shown here is derived from an EMBL/GenBank/DDBJ whole genome shotgun (WGS) entry which is preliminary data.</text>
</comment>
<sequence length="213" mass="21486">MMRALRLPDLGAPPPPPPEPEPPPPDPAALAEAARAEGVLQGRAIGHAAGLKEGRAEQAAAQQAAIQRALERIATQMAGAEQAGQATAEAGAQALAGLLMQVLDLALPGAAARLGPEIVAHLVPPLRQAIADRPEAVLHVAPGLVEAVAALLPPGSPPVVADAALPAGDARVAWRDGAVVIALAARRAAIAQVLRAVGIWNDATPEGEQEMVA</sequence>
<feature type="region of interest" description="Disordered" evidence="1">
    <location>
        <begin position="1"/>
        <end position="29"/>
    </location>
</feature>
<keyword evidence="3" id="KW-1185">Reference proteome</keyword>
<feature type="compositionally biased region" description="Pro residues" evidence="1">
    <location>
        <begin position="11"/>
        <end position="27"/>
    </location>
</feature>
<gene>
    <name evidence="2" type="ORF">HEQ75_03040</name>
</gene>
<evidence type="ECO:0008006" key="4">
    <source>
        <dbReference type="Google" id="ProtNLM"/>
    </source>
</evidence>
<feature type="compositionally biased region" description="Low complexity" evidence="1">
    <location>
        <begin position="1"/>
        <end position="10"/>
    </location>
</feature>
<dbReference type="Proteomes" id="UP000787635">
    <property type="component" value="Unassembled WGS sequence"/>
</dbReference>
<accession>A0ABX1DY43</accession>
<dbReference type="EMBL" id="JAAVNE010000003">
    <property type="protein sequence ID" value="NKC29824.1"/>
    <property type="molecule type" value="Genomic_DNA"/>
</dbReference>